<dbReference type="PANTHER" id="PTHR47691">
    <property type="entry name" value="REGULATOR-RELATED"/>
    <property type="match status" value="1"/>
</dbReference>
<organism evidence="2 3">
    <name type="scientific">Streptomyces olivochromogenes</name>
    <dbReference type="NCBI Taxonomy" id="1963"/>
    <lineage>
        <taxon>Bacteria</taxon>
        <taxon>Bacillati</taxon>
        <taxon>Actinomycetota</taxon>
        <taxon>Actinomycetes</taxon>
        <taxon>Kitasatosporales</taxon>
        <taxon>Streptomycetaceae</taxon>
        <taxon>Streptomyces</taxon>
    </lineage>
</organism>
<proteinExistence type="predicted"/>
<gene>
    <name evidence="2" type="ORF">SO3561_01295</name>
</gene>
<dbReference type="EMBL" id="BDQI01000002">
    <property type="protein sequence ID" value="GAX49806.1"/>
    <property type="molecule type" value="Genomic_DNA"/>
</dbReference>
<reference evidence="3" key="1">
    <citation type="submission" date="2017-05" db="EMBL/GenBank/DDBJ databases">
        <title>Streptomyces olivochromogenes NBRC 3561 whole genome shotgun sequence.</title>
        <authorList>
            <person name="Dohra H."/>
            <person name="Kodani S."/>
        </authorList>
    </citation>
    <scope>NUCLEOTIDE SEQUENCE [LARGE SCALE GENOMIC DNA]</scope>
    <source>
        <strain evidence="3">NBRC 3561</strain>
    </source>
</reference>
<protein>
    <recommendedName>
        <fullName evidence="4">LuxR family transcriptional regulator</fullName>
    </recommendedName>
</protein>
<evidence type="ECO:0000313" key="2">
    <source>
        <dbReference type="EMBL" id="GAX49806.1"/>
    </source>
</evidence>
<evidence type="ECO:0000256" key="1">
    <source>
        <dbReference type="SAM" id="MobiDB-lite"/>
    </source>
</evidence>
<dbReference type="AlphaFoldDB" id="A0A250V6Z7"/>
<dbReference type="Proteomes" id="UP000217446">
    <property type="component" value="Unassembled WGS sequence"/>
</dbReference>
<dbReference type="SUPFAM" id="SSF52540">
    <property type="entry name" value="P-loop containing nucleoside triphosphate hydrolases"/>
    <property type="match status" value="1"/>
</dbReference>
<dbReference type="STRING" id="1963.AQJ27_06335"/>
<dbReference type="InterPro" id="IPR027417">
    <property type="entry name" value="P-loop_NTPase"/>
</dbReference>
<feature type="region of interest" description="Disordered" evidence="1">
    <location>
        <begin position="28"/>
        <end position="48"/>
    </location>
</feature>
<dbReference type="InterPro" id="IPR011990">
    <property type="entry name" value="TPR-like_helical_dom_sf"/>
</dbReference>
<evidence type="ECO:0008006" key="4">
    <source>
        <dbReference type="Google" id="ProtNLM"/>
    </source>
</evidence>
<dbReference type="Gene3D" id="1.25.40.10">
    <property type="entry name" value="Tetratricopeptide repeat domain"/>
    <property type="match status" value="1"/>
</dbReference>
<name>A0A250V6Z7_STROL</name>
<sequence>MVPALFCPSCRTAAGAGGDPSRLVVVPDKTTEPTHPTGPGPGNLPPETHSFVGRREELRWLETELDPTVGIHRLLSVVGVGGVGKTRLALRALGRVQEAYPDGVWLVELSPLHTAGLVGLAVVEALRLTDQSTGPVTEVVAEWADGKRLLLVLDSCEHVLADCAALVETLLPALPGLRVLVTSREPLGLPGELVLPLDPLPVTDDAVTLFADRAALTGFTLDDTDRPTVEAVCRRLDGIPLALELAAARLSELSLAQLHGRLGERLPSRLDLLSAPRDGAGPPRHQTLRTAIGWSHELCAPLERLLWARLSVFAGGFCVGAAEEVCAGGPLPAGRIAALLARLVEQSIVQRHRTDPARFRLLDTVREFGADWLRALGEEHAVRLRHRDHFRRLVRQGWTEWNTGRQVAWCELTLTEHANLRAAMDCALAEPDSRFVLEMATDVGFLWRHCGYLRDAQHCLDLALAAHPGPGPDRTRALWVRGAVALLQGDLEAAANWAERCTDAADARADPATVVAAACLTGSQLALSGRLAEAIDVLSAMPRLPIREDGFGGAQLHVRVVLSFAYLLRGEYGRSRAVAEEAREASAACGESWAAAFAYVIVAQTDLARGDVHAAVGNARTALAGHGLLRNTVGAAMALDVLAAAVVAAGDGLRAARLLGIGQRVWELTGRAQMDSPDLLATRRSHELRIRAQVGSAAYEKAYEEGRGMAYEEGLDYAAAGE</sequence>
<keyword evidence="3" id="KW-1185">Reference proteome</keyword>
<dbReference type="SUPFAM" id="SSF48452">
    <property type="entry name" value="TPR-like"/>
    <property type="match status" value="1"/>
</dbReference>
<dbReference type="PANTHER" id="PTHR47691:SF3">
    <property type="entry name" value="HTH-TYPE TRANSCRIPTIONAL REGULATOR RV0890C-RELATED"/>
    <property type="match status" value="1"/>
</dbReference>
<evidence type="ECO:0000313" key="3">
    <source>
        <dbReference type="Proteomes" id="UP000217446"/>
    </source>
</evidence>
<dbReference type="Gene3D" id="3.40.50.300">
    <property type="entry name" value="P-loop containing nucleotide triphosphate hydrolases"/>
    <property type="match status" value="1"/>
</dbReference>
<comment type="caution">
    <text evidence="2">The sequence shown here is derived from an EMBL/GenBank/DDBJ whole genome shotgun (WGS) entry which is preliminary data.</text>
</comment>
<accession>A0A250V6Z7</accession>
<dbReference type="PRINTS" id="PR00364">
    <property type="entry name" value="DISEASERSIST"/>
</dbReference>